<gene>
    <name evidence="1" type="ORF">AJAP_27980</name>
</gene>
<dbReference type="Proteomes" id="UP000028492">
    <property type="component" value="Chromosome"/>
</dbReference>
<dbReference type="STRING" id="208439.AJAP_27980"/>
<evidence type="ECO:0000313" key="2">
    <source>
        <dbReference type="Proteomes" id="UP000028492"/>
    </source>
</evidence>
<dbReference type="KEGG" id="aja:AJAP_27980"/>
<dbReference type="HOGENOM" id="CLU_1559744_0_0_11"/>
<organism evidence="1 2">
    <name type="scientific">Amycolatopsis japonica</name>
    <dbReference type="NCBI Taxonomy" id="208439"/>
    <lineage>
        <taxon>Bacteria</taxon>
        <taxon>Bacillati</taxon>
        <taxon>Actinomycetota</taxon>
        <taxon>Actinomycetes</taxon>
        <taxon>Pseudonocardiales</taxon>
        <taxon>Pseudonocardiaceae</taxon>
        <taxon>Amycolatopsis</taxon>
        <taxon>Amycolatopsis japonica group</taxon>
    </lineage>
</organism>
<evidence type="ECO:0000313" key="1">
    <source>
        <dbReference type="EMBL" id="AIG78435.1"/>
    </source>
</evidence>
<name>A0A075V695_9PSEU</name>
<accession>A0A075V695</accession>
<proteinExistence type="predicted"/>
<dbReference type="EMBL" id="CP008953">
    <property type="protein sequence ID" value="AIG78435.1"/>
    <property type="molecule type" value="Genomic_DNA"/>
</dbReference>
<sequence length="171" mass="19717">MPPKPRITHSQVKELVEVHGLSLTAAAEALGVSKSLASYHLHNSGGGYVNPWKEARKSMPWKEIQPEHRDSGQARRAAWHAEYIATGGKHMSEKKLRYLRQWYQRLANDGLVVVYDPTIPPHKGAKTGGWDYVPREEKDGDLLFRENEYTEVTDETRVDWRLPDKEFWPQE</sequence>
<reference evidence="1 2" key="1">
    <citation type="journal article" date="2014" name="J. Biotechnol.">
        <title>Complete genome sequence of the actinobacterium Amycolatopsis japonica MG417-CF17(T) (=DSM 44213T) producing (S,S)-N,N'-ethylenediaminedisuccinic acid.</title>
        <authorList>
            <person name="Stegmann E."/>
            <person name="Albersmeier A."/>
            <person name="Spohn M."/>
            <person name="Gert H."/>
            <person name="Weber T."/>
            <person name="Wohlleben W."/>
            <person name="Kalinowski J."/>
            <person name="Ruckert C."/>
        </authorList>
    </citation>
    <scope>NUCLEOTIDE SEQUENCE [LARGE SCALE GENOMIC DNA]</scope>
    <source>
        <strain evidence="2">MG417-CF17 (DSM 44213)</strain>
    </source>
</reference>
<dbReference type="RefSeq" id="WP_051972605.1">
    <property type="nucleotide sequence ID" value="NZ_CP008953.1"/>
</dbReference>
<dbReference type="eggNOG" id="ENOG5033GK0">
    <property type="taxonomic scope" value="Bacteria"/>
</dbReference>
<evidence type="ECO:0008006" key="3">
    <source>
        <dbReference type="Google" id="ProtNLM"/>
    </source>
</evidence>
<keyword evidence="2" id="KW-1185">Reference proteome</keyword>
<dbReference type="AlphaFoldDB" id="A0A075V695"/>
<protein>
    <recommendedName>
        <fullName evidence="3">Immunity repressor</fullName>
    </recommendedName>
</protein>